<keyword evidence="3" id="KW-1185">Reference proteome</keyword>
<feature type="chain" id="PRO_5023050507" description="HmuY family protein" evidence="1">
    <location>
        <begin position="23"/>
        <end position="205"/>
    </location>
</feature>
<accession>A0A5D0HTW9</accession>
<dbReference type="InterPro" id="IPR025921">
    <property type="entry name" value="HmuY"/>
</dbReference>
<evidence type="ECO:0000313" key="2">
    <source>
        <dbReference type="EMBL" id="TYA74350.1"/>
    </source>
</evidence>
<protein>
    <recommendedName>
        <fullName evidence="4">HmuY family protein</fullName>
    </recommendedName>
</protein>
<dbReference type="EMBL" id="VSDQ01000679">
    <property type="protein sequence ID" value="TYA74350.1"/>
    <property type="molecule type" value="Genomic_DNA"/>
</dbReference>
<dbReference type="AlphaFoldDB" id="A0A5D0HTW9"/>
<reference evidence="2 3" key="1">
    <citation type="submission" date="2019-08" db="EMBL/GenBank/DDBJ databases">
        <title>Seonamhaeicola sediminis sp. nov., isolated from marine sediment.</title>
        <authorList>
            <person name="Cao W.R."/>
        </authorList>
    </citation>
    <scope>NUCLEOTIDE SEQUENCE [LARGE SCALE GENOMIC DNA]</scope>
    <source>
        <strain evidence="2 3">B011</strain>
    </source>
</reference>
<keyword evidence="1" id="KW-0732">Signal</keyword>
<organism evidence="2 3">
    <name type="scientific">Seonamhaeicola marinus</name>
    <dbReference type="NCBI Taxonomy" id="1912246"/>
    <lineage>
        <taxon>Bacteria</taxon>
        <taxon>Pseudomonadati</taxon>
        <taxon>Bacteroidota</taxon>
        <taxon>Flavobacteriia</taxon>
        <taxon>Flavobacteriales</taxon>
        <taxon>Flavobacteriaceae</taxon>
    </lineage>
</organism>
<proteinExistence type="predicted"/>
<evidence type="ECO:0000256" key="1">
    <source>
        <dbReference type="SAM" id="SignalP"/>
    </source>
</evidence>
<feature type="signal peptide" evidence="1">
    <location>
        <begin position="1"/>
        <end position="22"/>
    </location>
</feature>
<evidence type="ECO:0008006" key="4">
    <source>
        <dbReference type="Google" id="ProtNLM"/>
    </source>
</evidence>
<evidence type="ECO:0000313" key="3">
    <source>
        <dbReference type="Proteomes" id="UP000323930"/>
    </source>
</evidence>
<dbReference type="OrthoDB" id="5510929at2"/>
<dbReference type="CDD" id="cd12105">
    <property type="entry name" value="HmuY"/>
    <property type="match status" value="1"/>
</dbReference>
<sequence length="205" mass="21672">MKTLKLLTLLALFIGLSSCSNDDDSPTLLETESKTITNLAAVQTSDYTTNPPTISGEFTRFSFASGATTTGNDWDIAFRGTTVLINGGVSQGATNEPNRSGNGAAYIASGTLAGVVNVDASLLLQDSASGLAIPTGSDNGWYNYSGHPTHLITPLAGKVLVIKTNDGKYAKVEILSYYKDGDTSSDSQHYTFSYVYQPNEGVTTF</sequence>
<dbReference type="Proteomes" id="UP000323930">
    <property type="component" value="Unassembled WGS sequence"/>
</dbReference>
<gene>
    <name evidence="2" type="ORF">FUA24_13570</name>
</gene>
<comment type="caution">
    <text evidence="2">The sequence shown here is derived from an EMBL/GenBank/DDBJ whole genome shotgun (WGS) entry which is preliminary data.</text>
</comment>
<dbReference type="Pfam" id="PF14064">
    <property type="entry name" value="HmuY"/>
    <property type="match status" value="1"/>
</dbReference>
<dbReference type="RefSeq" id="WP_148543197.1">
    <property type="nucleotide sequence ID" value="NZ_VSDQ01000679.1"/>
</dbReference>
<name>A0A5D0HTW9_9FLAO</name>
<dbReference type="PROSITE" id="PS51257">
    <property type="entry name" value="PROKAR_LIPOPROTEIN"/>
    <property type="match status" value="1"/>
</dbReference>